<dbReference type="Proteomes" id="UP001431449">
    <property type="component" value="Unassembled WGS sequence"/>
</dbReference>
<gene>
    <name evidence="1" type="ORF">M0G41_01285</name>
</gene>
<proteinExistence type="predicted"/>
<sequence length="190" mass="21082">MSETRYIWAFSSKFSVFEPRADQAADLFDKNVRRPPMADWVAPFAVEVGGGGRNPSPRGDFPGTTGFMHMLSPRALDALGEEFSKYGTLYPVKLGDEASGWCLFHPTRVVDCLDLENSKVKRSVLPPHDITAVLEPSFDPQTTPQEGLFLASDHVGGDIYVCENIKSLVKKHKLKGFALTETFFGKPWIS</sequence>
<protein>
    <submittedName>
        <fullName evidence="1">Uncharacterized protein</fullName>
    </submittedName>
</protein>
<evidence type="ECO:0000313" key="2">
    <source>
        <dbReference type="Proteomes" id="UP001431449"/>
    </source>
</evidence>
<comment type="caution">
    <text evidence="1">The sequence shown here is derived from an EMBL/GenBank/DDBJ whole genome shotgun (WGS) entry which is preliminary data.</text>
</comment>
<name>A0ABT0GCN5_9GAMM</name>
<evidence type="ECO:0000313" key="1">
    <source>
        <dbReference type="EMBL" id="MCK7592297.1"/>
    </source>
</evidence>
<dbReference type="RefSeq" id="WP_248204358.1">
    <property type="nucleotide sequence ID" value="NZ_JALNMH010000001.1"/>
</dbReference>
<accession>A0ABT0GCN5</accession>
<reference evidence="1" key="1">
    <citation type="submission" date="2022-04" db="EMBL/GenBank/DDBJ databases">
        <title>Lysobacter sp. CAU 1642 isolated from sea sand.</title>
        <authorList>
            <person name="Kim W."/>
        </authorList>
    </citation>
    <scope>NUCLEOTIDE SEQUENCE</scope>
    <source>
        <strain evidence="1">CAU 1642</strain>
    </source>
</reference>
<organism evidence="1 2">
    <name type="scientific">Pseudomarimonas salicorniae</name>
    <dbReference type="NCBI Taxonomy" id="2933270"/>
    <lineage>
        <taxon>Bacteria</taxon>
        <taxon>Pseudomonadati</taxon>
        <taxon>Pseudomonadota</taxon>
        <taxon>Gammaproteobacteria</taxon>
        <taxon>Lysobacterales</taxon>
        <taxon>Lysobacteraceae</taxon>
        <taxon>Pseudomarimonas</taxon>
    </lineage>
</organism>
<keyword evidence="2" id="KW-1185">Reference proteome</keyword>
<dbReference type="EMBL" id="JALNMH010000001">
    <property type="protein sequence ID" value="MCK7592297.1"/>
    <property type="molecule type" value="Genomic_DNA"/>
</dbReference>